<dbReference type="InterPro" id="IPR036707">
    <property type="entry name" value="MinE_sf"/>
</dbReference>
<reference evidence="5" key="1">
    <citation type="submission" date="2020-10" db="EMBL/GenBank/DDBJ databases">
        <authorList>
            <person name="Gilroy R."/>
        </authorList>
    </citation>
    <scope>NUCLEOTIDE SEQUENCE</scope>
    <source>
        <strain evidence="5">10192</strain>
    </source>
</reference>
<dbReference type="HAMAP" id="MF_00262">
    <property type="entry name" value="MinE"/>
    <property type="match status" value="1"/>
</dbReference>
<sequence length="171" mass="19733">MKDIFTDLYNKVLGFFRQTDKKEDNAKDIACNRLRVVLMQDRTNLTPELMEKMRQELIDLLSKYVEMDKEALELNFEQEGNQMALMLSIPVLRAKDEAEIERELAKEQAEKESREAENSGEKSEESEDAVQDNGVIEIVEETPTGEIVSTEETVTECIEIVEPENEKEKVE</sequence>
<dbReference type="Gene3D" id="3.30.1070.10">
    <property type="entry name" value="Cell division topological specificity factor MinE"/>
    <property type="match status" value="1"/>
</dbReference>
<feature type="region of interest" description="Disordered" evidence="4">
    <location>
        <begin position="100"/>
        <end position="151"/>
    </location>
</feature>
<reference evidence="5" key="2">
    <citation type="journal article" date="2021" name="PeerJ">
        <title>Extensive microbial diversity within the chicken gut microbiome revealed by metagenomics and culture.</title>
        <authorList>
            <person name="Gilroy R."/>
            <person name="Ravi A."/>
            <person name="Getino M."/>
            <person name="Pursley I."/>
            <person name="Horton D.L."/>
            <person name="Alikhan N.F."/>
            <person name="Baker D."/>
            <person name="Gharbi K."/>
            <person name="Hall N."/>
            <person name="Watson M."/>
            <person name="Adriaenssens E.M."/>
            <person name="Foster-Nyarko E."/>
            <person name="Jarju S."/>
            <person name="Secka A."/>
            <person name="Antonio M."/>
            <person name="Oren A."/>
            <person name="Chaudhuri R.R."/>
            <person name="La Ragione R."/>
            <person name="Hildebrand F."/>
            <person name="Pallen M.J."/>
        </authorList>
    </citation>
    <scope>NUCLEOTIDE SEQUENCE</scope>
    <source>
        <strain evidence="5">10192</strain>
    </source>
</reference>
<proteinExistence type="inferred from homology"/>
<comment type="function">
    <text evidence="2 3">Prevents the cell division inhibition by proteins MinC and MinD at internal division sites while permitting inhibition at polar sites. This ensures cell division at the proper site by restricting the formation of a division septum at the midpoint of the long axis of the cell.</text>
</comment>
<gene>
    <name evidence="3 5" type="primary">minE</name>
    <name evidence="5" type="ORF">IAC76_00120</name>
</gene>
<accession>A0A9D9GYI2</accession>
<evidence type="ECO:0000256" key="3">
    <source>
        <dbReference type="HAMAP-Rule" id="MF_00262"/>
    </source>
</evidence>
<organism evidence="5 6">
    <name type="scientific">Candidatus Scatousia excrementipullorum</name>
    <dbReference type="NCBI Taxonomy" id="2840936"/>
    <lineage>
        <taxon>Bacteria</taxon>
        <taxon>Candidatus Scatousia</taxon>
    </lineage>
</organism>
<dbReference type="SUPFAM" id="SSF55229">
    <property type="entry name" value="Cell division protein MinE topological specificity domain"/>
    <property type="match status" value="1"/>
</dbReference>
<name>A0A9D9GYI2_9BACT</name>
<dbReference type="InterPro" id="IPR005527">
    <property type="entry name" value="MinE"/>
</dbReference>
<evidence type="ECO:0000313" key="5">
    <source>
        <dbReference type="EMBL" id="MBO8429771.1"/>
    </source>
</evidence>
<protein>
    <recommendedName>
        <fullName evidence="3">Cell division topological specificity factor</fullName>
    </recommendedName>
</protein>
<keyword evidence="3 5" id="KW-0132">Cell division</keyword>
<dbReference type="AlphaFoldDB" id="A0A9D9GYI2"/>
<dbReference type="EMBL" id="JADIND010000003">
    <property type="protein sequence ID" value="MBO8429771.1"/>
    <property type="molecule type" value="Genomic_DNA"/>
</dbReference>
<evidence type="ECO:0000256" key="1">
    <source>
        <dbReference type="ARBA" id="ARBA00008168"/>
    </source>
</evidence>
<keyword evidence="3" id="KW-0131">Cell cycle</keyword>
<evidence type="ECO:0000256" key="2">
    <source>
        <dbReference type="ARBA" id="ARBA00025265"/>
    </source>
</evidence>
<comment type="similarity">
    <text evidence="1 3">Belongs to the MinE family.</text>
</comment>
<feature type="compositionally biased region" description="Basic and acidic residues" evidence="4">
    <location>
        <begin position="100"/>
        <end position="123"/>
    </location>
</feature>
<dbReference type="GO" id="GO:0051301">
    <property type="term" value="P:cell division"/>
    <property type="evidence" value="ECO:0007669"/>
    <property type="project" value="UniProtKB-KW"/>
</dbReference>
<comment type="caution">
    <text evidence="5">The sequence shown here is derived from an EMBL/GenBank/DDBJ whole genome shotgun (WGS) entry which is preliminary data.</text>
</comment>
<evidence type="ECO:0000256" key="4">
    <source>
        <dbReference type="SAM" id="MobiDB-lite"/>
    </source>
</evidence>
<evidence type="ECO:0000313" key="6">
    <source>
        <dbReference type="Proteomes" id="UP000823632"/>
    </source>
</evidence>
<dbReference type="Pfam" id="PF03776">
    <property type="entry name" value="MinE"/>
    <property type="match status" value="1"/>
</dbReference>
<dbReference type="NCBIfam" id="TIGR01215">
    <property type="entry name" value="minE"/>
    <property type="match status" value="1"/>
</dbReference>
<dbReference type="GO" id="GO:0032955">
    <property type="term" value="P:regulation of division septum assembly"/>
    <property type="evidence" value="ECO:0007669"/>
    <property type="project" value="InterPro"/>
</dbReference>
<dbReference type="Proteomes" id="UP000823632">
    <property type="component" value="Unassembled WGS sequence"/>
</dbReference>